<dbReference type="EMBL" id="CP050124">
    <property type="protein sequence ID" value="QIP39299.1"/>
    <property type="molecule type" value="Genomic_DNA"/>
</dbReference>
<dbReference type="PROSITE" id="PS50977">
    <property type="entry name" value="HTH_TETR_2"/>
    <property type="match status" value="1"/>
</dbReference>
<dbReference type="AlphaFoldDB" id="A0A6G9CQZ9"/>
<dbReference type="GO" id="GO:0003700">
    <property type="term" value="F:DNA-binding transcription factor activity"/>
    <property type="evidence" value="ECO:0007669"/>
    <property type="project" value="TreeGrafter"/>
</dbReference>
<evidence type="ECO:0000256" key="3">
    <source>
        <dbReference type="ARBA" id="ARBA00023163"/>
    </source>
</evidence>
<dbReference type="InterPro" id="IPR050109">
    <property type="entry name" value="HTH-type_TetR-like_transc_reg"/>
</dbReference>
<dbReference type="Proteomes" id="UP000502345">
    <property type="component" value="Chromosome"/>
</dbReference>
<accession>A0A6G9CQZ9</accession>
<dbReference type="GeneID" id="64139873"/>
<gene>
    <name evidence="4" type="ORF">G9444_2055</name>
</gene>
<keyword evidence="3" id="KW-0804">Transcription</keyword>
<dbReference type="InterPro" id="IPR001647">
    <property type="entry name" value="HTH_TetR"/>
</dbReference>
<dbReference type="SUPFAM" id="SSF48498">
    <property type="entry name" value="Tetracyclin repressor-like, C-terminal domain"/>
    <property type="match status" value="1"/>
</dbReference>
<reference evidence="4 5" key="1">
    <citation type="submission" date="2020-03" db="EMBL/GenBank/DDBJ databases">
        <title>Screen low temperature-resistant strains for efficient degradation of petroleum hydrocarbons under the low temperature.</title>
        <authorList>
            <person name="Wang Y."/>
            <person name="Chen J."/>
        </authorList>
    </citation>
    <scope>NUCLEOTIDE SEQUENCE [LARGE SCALE GENOMIC DNA]</scope>
    <source>
        <strain evidence="4 5">KB1</strain>
    </source>
</reference>
<sequence length="192" mass="20668">MARLVHKTTARRAELFDQLVELFLSEGFAHLTLDEISARLHCSKSTLYTVAAGKEDLVRAVTVHFFRAATDAVESAVAAETAPTRRVAVYLEAVGDRLSAASSQFMEDLAESVSASQVYEKNTSIAADRVRSLIVEGVDSGAFRQVHASFVADAAAATMVRIQQRAVYRATGLDDASAYRELAALITDGITA</sequence>
<protein>
    <submittedName>
        <fullName evidence="4">TetR family transcriptional regulator</fullName>
    </submittedName>
</protein>
<keyword evidence="2" id="KW-0238">DNA-binding</keyword>
<dbReference type="PANTHER" id="PTHR30055:SF234">
    <property type="entry name" value="HTH-TYPE TRANSCRIPTIONAL REGULATOR BETI"/>
    <property type="match status" value="1"/>
</dbReference>
<dbReference type="PANTHER" id="PTHR30055">
    <property type="entry name" value="HTH-TYPE TRANSCRIPTIONAL REGULATOR RUTR"/>
    <property type="match status" value="1"/>
</dbReference>
<dbReference type="SUPFAM" id="SSF46689">
    <property type="entry name" value="Homeodomain-like"/>
    <property type="match status" value="1"/>
</dbReference>
<dbReference type="Pfam" id="PF00440">
    <property type="entry name" value="TetR_N"/>
    <property type="match status" value="1"/>
</dbReference>
<evidence type="ECO:0000313" key="5">
    <source>
        <dbReference type="Proteomes" id="UP000502345"/>
    </source>
</evidence>
<name>A0A6G9CQZ9_RHOER</name>
<organism evidence="4 5">
    <name type="scientific">Rhodococcus erythropolis</name>
    <name type="common">Arthrobacter picolinophilus</name>
    <dbReference type="NCBI Taxonomy" id="1833"/>
    <lineage>
        <taxon>Bacteria</taxon>
        <taxon>Bacillati</taxon>
        <taxon>Actinomycetota</taxon>
        <taxon>Actinomycetes</taxon>
        <taxon>Mycobacteriales</taxon>
        <taxon>Nocardiaceae</taxon>
        <taxon>Rhodococcus</taxon>
        <taxon>Rhodococcus erythropolis group</taxon>
    </lineage>
</organism>
<dbReference type="Gene3D" id="1.10.357.10">
    <property type="entry name" value="Tetracycline Repressor, domain 2"/>
    <property type="match status" value="1"/>
</dbReference>
<dbReference type="InterPro" id="IPR009057">
    <property type="entry name" value="Homeodomain-like_sf"/>
</dbReference>
<keyword evidence="1" id="KW-0805">Transcription regulation</keyword>
<dbReference type="InterPro" id="IPR036271">
    <property type="entry name" value="Tet_transcr_reg_TetR-rel_C_sf"/>
</dbReference>
<proteinExistence type="predicted"/>
<evidence type="ECO:0000256" key="1">
    <source>
        <dbReference type="ARBA" id="ARBA00023015"/>
    </source>
</evidence>
<evidence type="ECO:0000256" key="2">
    <source>
        <dbReference type="ARBA" id="ARBA00023125"/>
    </source>
</evidence>
<dbReference type="Gene3D" id="1.10.10.60">
    <property type="entry name" value="Homeodomain-like"/>
    <property type="match status" value="1"/>
</dbReference>
<dbReference type="RefSeq" id="WP_003940885.1">
    <property type="nucleotide sequence ID" value="NZ_CP050124.1"/>
</dbReference>
<dbReference type="GO" id="GO:0000976">
    <property type="term" value="F:transcription cis-regulatory region binding"/>
    <property type="evidence" value="ECO:0007669"/>
    <property type="project" value="TreeGrafter"/>
</dbReference>
<evidence type="ECO:0000313" key="4">
    <source>
        <dbReference type="EMBL" id="QIP39299.1"/>
    </source>
</evidence>